<dbReference type="InterPro" id="IPR011042">
    <property type="entry name" value="6-blade_b-propeller_TolB-like"/>
</dbReference>
<dbReference type="Proteomes" id="UP000001554">
    <property type="component" value="Chromosome 6"/>
</dbReference>
<proteinExistence type="predicted"/>
<dbReference type="Pfam" id="PF01436">
    <property type="entry name" value="NHL"/>
    <property type="match status" value="1"/>
</dbReference>
<keyword evidence="1" id="KW-0677">Repeat</keyword>
<dbReference type="PROSITE" id="PS51125">
    <property type="entry name" value="NHL"/>
    <property type="match status" value="1"/>
</dbReference>
<dbReference type="PANTHER" id="PTHR24104:SF50">
    <property type="entry name" value="SMP-30_GLUCONOLACTONASE_LRE-LIKE REGION DOMAIN-CONTAINING PROTEIN"/>
    <property type="match status" value="1"/>
</dbReference>
<dbReference type="InterPro" id="IPR050952">
    <property type="entry name" value="TRIM-NHL_E3_ligases"/>
</dbReference>
<dbReference type="Gene3D" id="2.120.10.30">
    <property type="entry name" value="TolB, C-terminal domain"/>
    <property type="match status" value="1"/>
</dbReference>
<keyword evidence="4" id="KW-1185">Reference proteome</keyword>
<reference evidence="5" key="2">
    <citation type="submission" date="2025-08" db="UniProtKB">
        <authorList>
            <consortium name="RefSeq"/>
        </authorList>
    </citation>
    <scope>IDENTIFICATION</scope>
    <source>
        <strain evidence="5">S238N-H82</strain>
        <tissue evidence="5">Testes</tissue>
    </source>
</reference>
<dbReference type="KEGG" id="bfo:118418203"/>
<sequence length="518" mass="56594">MSSRGIEAMAEDSSPDNILSESIATPGVEAENGQAVSIADDVDNIPCAVANMERDDMACGTTSGNIRHTQTNKGIDKPFHGSVECDVVQPYAVRYEVNDVAAENGQTASIADDVDIIPYAVAYMERDDMACDTTSSGDIHTQTGQFLQTQTAAPNSTNDVLTSPSSNDGNASDVVNEERQHAPNALHPNPMYVPNVQHPNILDTILLLIAENYLQPAATLNATNFSPTRKAVSNTEKDEENHDRNIQKITFGERGNGPGKFNTISGVAVSADNEIFLTDHINNRVQVFSINGTYLRLFPTLTAVPGEATKIYPVSVAVDVNPGYLWVVGSRVPYHPHSHVVQYRRDGLPIKTFNVRFTSRFPYPSIAIDVRNNKVIVGEGHTIMMFQPNGSLVRSFEVFNKEVTHKRVGGVVSDMKGNILLADSFTGIVKYSHSGERILEFGEDQLLVPKGMCVGLLDRIIVANKANNRVDMFTSRGEFVRTVANMNDPWGVAMGPDGQLVVTDIFNATIFPRHMVFP</sequence>
<evidence type="ECO:0000313" key="4">
    <source>
        <dbReference type="Proteomes" id="UP000001554"/>
    </source>
</evidence>
<protein>
    <submittedName>
        <fullName evidence="5">Protein lin-41-like</fullName>
    </submittedName>
</protein>
<reference evidence="4" key="1">
    <citation type="journal article" date="2020" name="Nat. Ecol. Evol.">
        <title>Deeply conserved synteny resolves early events in vertebrate evolution.</title>
        <authorList>
            <person name="Simakov O."/>
            <person name="Marletaz F."/>
            <person name="Yue J.X."/>
            <person name="O'Connell B."/>
            <person name="Jenkins J."/>
            <person name="Brandt A."/>
            <person name="Calef R."/>
            <person name="Tung C.H."/>
            <person name="Huang T.K."/>
            <person name="Schmutz J."/>
            <person name="Satoh N."/>
            <person name="Yu J.K."/>
            <person name="Putnam N.H."/>
            <person name="Green R.E."/>
            <person name="Rokhsar D.S."/>
        </authorList>
    </citation>
    <scope>NUCLEOTIDE SEQUENCE [LARGE SCALE GENOMIC DNA]</scope>
    <source>
        <strain evidence="4">S238N-H82</strain>
    </source>
</reference>
<feature type="repeat" description="NHL" evidence="2">
    <location>
        <begin position="248"/>
        <end position="291"/>
    </location>
</feature>
<dbReference type="SUPFAM" id="SSF101898">
    <property type="entry name" value="NHL repeat"/>
    <property type="match status" value="1"/>
</dbReference>
<evidence type="ECO:0000256" key="1">
    <source>
        <dbReference type="ARBA" id="ARBA00022737"/>
    </source>
</evidence>
<evidence type="ECO:0000313" key="5">
    <source>
        <dbReference type="RefSeq" id="XP_035679936.1"/>
    </source>
</evidence>
<accession>A0A9J7MUZ7</accession>
<gene>
    <name evidence="5" type="primary">LOC118418203</name>
</gene>
<organism evidence="4 5">
    <name type="scientific">Branchiostoma floridae</name>
    <name type="common">Florida lancelet</name>
    <name type="synonym">Amphioxus</name>
    <dbReference type="NCBI Taxonomy" id="7739"/>
    <lineage>
        <taxon>Eukaryota</taxon>
        <taxon>Metazoa</taxon>
        <taxon>Chordata</taxon>
        <taxon>Cephalochordata</taxon>
        <taxon>Leptocardii</taxon>
        <taxon>Amphioxiformes</taxon>
        <taxon>Branchiostomatidae</taxon>
        <taxon>Branchiostoma</taxon>
    </lineage>
</organism>
<evidence type="ECO:0000256" key="2">
    <source>
        <dbReference type="PROSITE-ProRule" id="PRU00504"/>
    </source>
</evidence>
<dbReference type="InterPro" id="IPR001258">
    <property type="entry name" value="NHL_repeat"/>
</dbReference>
<dbReference type="OrthoDB" id="10039644at2759"/>
<dbReference type="AlphaFoldDB" id="A0A9J7MUZ7"/>
<name>A0A9J7MUZ7_BRAFL</name>
<evidence type="ECO:0000256" key="3">
    <source>
        <dbReference type="SAM" id="MobiDB-lite"/>
    </source>
</evidence>
<dbReference type="CDD" id="cd05819">
    <property type="entry name" value="NHL"/>
    <property type="match status" value="1"/>
</dbReference>
<dbReference type="RefSeq" id="XP_035679936.1">
    <property type="nucleotide sequence ID" value="XM_035824043.1"/>
</dbReference>
<dbReference type="GeneID" id="118418203"/>
<feature type="region of interest" description="Disordered" evidence="3">
    <location>
        <begin position="149"/>
        <end position="174"/>
    </location>
</feature>
<feature type="compositionally biased region" description="Polar residues" evidence="3">
    <location>
        <begin position="149"/>
        <end position="170"/>
    </location>
</feature>
<dbReference type="PANTHER" id="PTHR24104">
    <property type="entry name" value="E3 UBIQUITIN-PROTEIN LIGASE NHLRC1-RELATED"/>
    <property type="match status" value="1"/>
</dbReference>